<gene>
    <name evidence="2" type="ORF">GCM10009744_58420</name>
</gene>
<protein>
    <recommendedName>
        <fullName evidence="1">Methyltransferase domain-containing protein</fullName>
    </recommendedName>
</protein>
<name>A0ABP4RQB3_9ACTN</name>
<dbReference type="RefSeq" id="WP_344115732.1">
    <property type="nucleotide sequence ID" value="NZ_BAAANE010000011.1"/>
</dbReference>
<keyword evidence="3" id="KW-1185">Reference proteome</keyword>
<dbReference type="Pfam" id="PF13649">
    <property type="entry name" value="Methyltransf_25"/>
    <property type="match status" value="1"/>
</dbReference>
<sequence length="267" mass="28556">MVELDPLIRGFYRDRYVEDDRLSRSGHGQLEFLRTQELVRRYLPLPPATVLDVGGATGVHAKWLAGDGYSVHLVDPVVEHVEKAAAVGGFAASVGDARKLEQGDSSVDVTLLLGPLYHLVEAADRAQALAEARRVTRPAGLVVAAGISRYAGLLEYGNAGLLNEETAQEFTASLATGRNHDDPTGFTNAYFHHADELRSEFEAAGLRDIVVLGVEGPAAPTMDKASPEEVSTLMPSAVLLARMLEADPLMMSASLHFLAFGRVGPAA</sequence>
<dbReference type="InterPro" id="IPR041698">
    <property type="entry name" value="Methyltransf_25"/>
</dbReference>
<evidence type="ECO:0000259" key="1">
    <source>
        <dbReference type="Pfam" id="PF13649"/>
    </source>
</evidence>
<dbReference type="Gene3D" id="3.40.50.150">
    <property type="entry name" value="Vaccinia Virus protein VP39"/>
    <property type="match status" value="1"/>
</dbReference>
<dbReference type="SUPFAM" id="SSF53335">
    <property type="entry name" value="S-adenosyl-L-methionine-dependent methyltransferases"/>
    <property type="match status" value="1"/>
</dbReference>
<dbReference type="Proteomes" id="UP001501319">
    <property type="component" value="Unassembled WGS sequence"/>
</dbReference>
<feature type="domain" description="Methyltransferase" evidence="1">
    <location>
        <begin position="50"/>
        <end position="140"/>
    </location>
</feature>
<reference evidence="3" key="1">
    <citation type="journal article" date="2019" name="Int. J. Syst. Evol. Microbiol.">
        <title>The Global Catalogue of Microorganisms (GCM) 10K type strain sequencing project: providing services to taxonomists for standard genome sequencing and annotation.</title>
        <authorList>
            <consortium name="The Broad Institute Genomics Platform"/>
            <consortium name="The Broad Institute Genome Sequencing Center for Infectious Disease"/>
            <person name="Wu L."/>
            <person name="Ma J."/>
        </authorList>
    </citation>
    <scope>NUCLEOTIDE SEQUENCE [LARGE SCALE GENOMIC DNA]</scope>
    <source>
        <strain evidence="3">JCM 14306</strain>
    </source>
</reference>
<evidence type="ECO:0000313" key="3">
    <source>
        <dbReference type="Proteomes" id="UP001501319"/>
    </source>
</evidence>
<proteinExistence type="predicted"/>
<organism evidence="2 3">
    <name type="scientific">Kribbella alba</name>
    <dbReference type="NCBI Taxonomy" id="190197"/>
    <lineage>
        <taxon>Bacteria</taxon>
        <taxon>Bacillati</taxon>
        <taxon>Actinomycetota</taxon>
        <taxon>Actinomycetes</taxon>
        <taxon>Propionibacteriales</taxon>
        <taxon>Kribbellaceae</taxon>
        <taxon>Kribbella</taxon>
    </lineage>
</organism>
<comment type="caution">
    <text evidence="2">The sequence shown here is derived from an EMBL/GenBank/DDBJ whole genome shotgun (WGS) entry which is preliminary data.</text>
</comment>
<accession>A0ABP4RQB3</accession>
<dbReference type="InterPro" id="IPR029063">
    <property type="entry name" value="SAM-dependent_MTases_sf"/>
</dbReference>
<dbReference type="EMBL" id="BAAANE010000011">
    <property type="protein sequence ID" value="GAA1657657.1"/>
    <property type="molecule type" value="Genomic_DNA"/>
</dbReference>
<dbReference type="CDD" id="cd02440">
    <property type="entry name" value="AdoMet_MTases"/>
    <property type="match status" value="1"/>
</dbReference>
<evidence type="ECO:0000313" key="2">
    <source>
        <dbReference type="EMBL" id="GAA1657657.1"/>
    </source>
</evidence>